<feature type="transmembrane region" description="Helical" evidence="8">
    <location>
        <begin position="184"/>
        <end position="203"/>
    </location>
</feature>
<protein>
    <submittedName>
        <fullName evidence="9">Iron ABC transporter permease</fullName>
    </submittedName>
</protein>
<proteinExistence type="inferred from homology"/>
<evidence type="ECO:0000256" key="1">
    <source>
        <dbReference type="ARBA" id="ARBA00004651"/>
    </source>
</evidence>
<dbReference type="Pfam" id="PF01032">
    <property type="entry name" value="FecCD"/>
    <property type="match status" value="1"/>
</dbReference>
<dbReference type="InterPro" id="IPR000522">
    <property type="entry name" value="ABC_transptr_permease_BtuC"/>
</dbReference>
<sequence>MKNQNPFFYLLLTLFPISIFVGLIYGDVTIPIREIFHPTGIYAYILFNIRLPTLIATLLIGIILSTAGAILQMLLRNPLIDPYISGTASGGAFGAVLTYFLLLFNLPFSWLVFFQPLVAFFTSTLATLITILIGKRTGYLGLIIGGVLVSFIFSSLIEIILSIMSSKYPQIPPLTFWLLGDISIVGWFNVIILLILAILLLYFSLSNSRLIDLLAISDEICFSQGINPSRQRIFWLLFISLVVSFCVSIAGIIGFLGIIVPHIVRRLIGGNTKILVVYSSIVGSAILILSNIVSHGVFGYYIPLTAILSIVGSPIMMFALVRRDANSEEY</sequence>
<organism evidence="9 10">
    <name type="scientific">Sulfolobus tengchongensis</name>
    <dbReference type="NCBI Taxonomy" id="207809"/>
    <lineage>
        <taxon>Archaea</taxon>
        <taxon>Thermoproteota</taxon>
        <taxon>Thermoprotei</taxon>
        <taxon>Sulfolobales</taxon>
        <taxon>Sulfolobaceae</taxon>
        <taxon>Sulfolobus</taxon>
    </lineage>
</organism>
<keyword evidence="10" id="KW-1185">Reference proteome</keyword>
<dbReference type="Gene3D" id="1.10.3470.10">
    <property type="entry name" value="ABC transporter involved in vitamin B12 uptake, BtuC"/>
    <property type="match status" value="1"/>
</dbReference>
<dbReference type="GO" id="GO:0022857">
    <property type="term" value="F:transmembrane transporter activity"/>
    <property type="evidence" value="ECO:0007669"/>
    <property type="project" value="InterPro"/>
</dbReference>
<feature type="transmembrane region" description="Helical" evidence="8">
    <location>
        <begin position="275"/>
        <end position="294"/>
    </location>
</feature>
<comment type="similarity">
    <text evidence="2">Belongs to the binding-protein-dependent transport system permease family. FecCD subfamily.</text>
</comment>
<reference evidence="9 10" key="1">
    <citation type="submission" date="2024-02" db="EMBL/GenBank/DDBJ databases">
        <title>STSV induces naive adaptation in Sulfolobus.</title>
        <authorList>
            <person name="Xiang X."/>
            <person name="Song M."/>
        </authorList>
    </citation>
    <scope>NUCLEOTIDE SEQUENCE [LARGE SCALE GENOMIC DNA]</scope>
    <source>
        <strain evidence="9 10">RT2</strain>
    </source>
</reference>
<feature type="transmembrane region" description="Helical" evidence="8">
    <location>
        <begin position="140"/>
        <end position="164"/>
    </location>
</feature>
<feature type="transmembrane region" description="Helical" evidence="8">
    <location>
        <begin position="7"/>
        <end position="25"/>
    </location>
</feature>
<dbReference type="AlphaFoldDB" id="A0AAX4L1H5"/>
<dbReference type="Proteomes" id="UP001432202">
    <property type="component" value="Chromosome"/>
</dbReference>
<feature type="transmembrane region" description="Helical" evidence="8">
    <location>
        <begin position="45"/>
        <end position="71"/>
    </location>
</feature>
<dbReference type="CDD" id="cd06550">
    <property type="entry name" value="TM_ABC_iron-siderophores_like"/>
    <property type="match status" value="1"/>
</dbReference>
<feature type="transmembrane region" description="Helical" evidence="8">
    <location>
        <begin position="110"/>
        <end position="133"/>
    </location>
</feature>
<accession>A0AAX4L1H5</accession>
<evidence type="ECO:0000256" key="2">
    <source>
        <dbReference type="ARBA" id="ARBA00007935"/>
    </source>
</evidence>
<dbReference type="PANTHER" id="PTHR30472">
    <property type="entry name" value="FERRIC ENTEROBACTIN TRANSPORT SYSTEM PERMEASE PROTEIN"/>
    <property type="match status" value="1"/>
</dbReference>
<feature type="transmembrane region" description="Helical" evidence="8">
    <location>
        <begin position="233"/>
        <end position="263"/>
    </location>
</feature>
<evidence type="ECO:0000256" key="5">
    <source>
        <dbReference type="ARBA" id="ARBA00022692"/>
    </source>
</evidence>
<keyword evidence="7 8" id="KW-0472">Membrane</keyword>
<dbReference type="RefSeq" id="WP_338600745.1">
    <property type="nucleotide sequence ID" value="NZ_CP146016.1"/>
</dbReference>
<evidence type="ECO:0000256" key="3">
    <source>
        <dbReference type="ARBA" id="ARBA00022448"/>
    </source>
</evidence>
<evidence type="ECO:0000256" key="4">
    <source>
        <dbReference type="ARBA" id="ARBA00022475"/>
    </source>
</evidence>
<evidence type="ECO:0000313" key="10">
    <source>
        <dbReference type="Proteomes" id="UP001432202"/>
    </source>
</evidence>
<dbReference type="GO" id="GO:0005886">
    <property type="term" value="C:plasma membrane"/>
    <property type="evidence" value="ECO:0007669"/>
    <property type="project" value="UniProtKB-SubCell"/>
</dbReference>
<dbReference type="SUPFAM" id="SSF81345">
    <property type="entry name" value="ABC transporter involved in vitamin B12 uptake, BtuC"/>
    <property type="match status" value="1"/>
</dbReference>
<keyword evidence="3" id="KW-0813">Transport</keyword>
<evidence type="ECO:0000256" key="7">
    <source>
        <dbReference type="ARBA" id="ARBA00023136"/>
    </source>
</evidence>
<keyword evidence="5 8" id="KW-0812">Transmembrane</keyword>
<dbReference type="InterPro" id="IPR037294">
    <property type="entry name" value="ABC_BtuC-like"/>
</dbReference>
<evidence type="ECO:0000313" key="9">
    <source>
        <dbReference type="EMBL" id="WWQ60261.1"/>
    </source>
</evidence>
<dbReference type="PANTHER" id="PTHR30472:SF25">
    <property type="entry name" value="ABC TRANSPORTER PERMEASE PROTEIN MJ0876-RELATED"/>
    <property type="match status" value="1"/>
</dbReference>
<dbReference type="EMBL" id="CP146016">
    <property type="protein sequence ID" value="WWQ60261.1"/>
    <property type="molecule type" value="Genomic_DNA"/>
</dbReference>
<feature type="transmembrane region" description="Helical" evidence="8">
    <location>
        <begin position="83"/>
        <end position="104"/>
    </location>
</feature>
<evidence type="ECO:0000256" key="6">
    <source>
        <dbReference type="ARBA" id="ARBA00022989"/>
    </source>
</evidence>
<feature type="transmembrane region" description="Helical" evidence="8">
    <location>
        <begin position="300"/>
        <end position="321"/>
    </location>
</feature>
<name>A0AAX4L1H5_9CREN</name>
<dbReference type="GeneID" id="89337618"/>
<gene>
    <name evidence="9" type="ORF">V6M85_12575</name>
</gene>
<keyword evidence="6 8" id="KW-1133">Transmembrane helix</keyword>
<keyword evidence="4" id="KW-1003">Cell membrane</keyword>
<evidence type="ECO:0000256" key="8">
    <source>
        <dbReference type="SAM" id="Phobius"/>
    </source>
</evidence>
<comment type="subcellular location">
    <subcellularLocation>
        <location evidence="1">Cell membrane</location>
        <topology evidence="1">Multi-pass membrane protein</topology>
    </subcellularLocation>
</comment>